<dbReference type="Proteomes" id="UP000694557">
    <property type="component" value="Unassembled WGS sequence"/>
</dbReference>
<evidence type="ECO:0000259" key="8">
    <source>
        <dbReference type="Pfam" id="PF13886"/>
    </source>
</evidence>
<comment type="similarity">
    <text evidence="2">Belongs to the TMEM198 family.</text>
</comment>
<evidence type="ECO:0000256" key="5">
    <source>
        <dbReference type="ARBA" id="ARBA00023136"/>
    </source>
</evidence>
<evidence type="ECO:0000256" key="4">
    <source>
        <dbReference type="ARBA" id="ARBA00022989"/>
    </source>
</evidence>
<dbReference type="PANTHER" id="PTHR31247">
    <property type="entry name" value="TRANSMEMBRANE PROTEIN 198 FAMILY MEMBER"/>
    <property type="match status" value="1"/>
</dbReference>
<keyword evidence="3 7" id="KW-0812">Transmembrane</keyword>
<feature type="transmembrane region" description="Helical" evidence="7">
    <location>
        <begin position="362"/>
        <end position="381"/>
    </location>
</feature>
<keyword evidence="10" id="KW-1185">Reference proteome</keyword>
<dbReference type="Pfam" id="PF13886">
    <property type="entry name" value="TM7S3_TM198"/>
    <property type="match status" value="1"/>
</dbReference>
<evidence type="ECO:0000256" key="2">
    <source>
        <dbReference type="ARBA" id="ARBA00006244"/>
    </source>
</evidence>
<feature type="transmembrane region" description="Helical" evidence="7">
    <location>
        <begin position="388"/>
        <end position="409"/>
    </location>
</feature>
<sequence>ISIVFFSPPSLSTPLCHHSLSLPLSTLPHHSLSTPLLSHHHSLSTPLLSPSPFPLPLSTLPHHSLSTPLCHHSLSLPLSSLRHHTLSTPLLSPSTLPHHSLSTPLLSITIPSLPLSSLRHHSLSTPLLSTPLLSPSPFPLSTPLLSPSLPLSVTIPSLLLSSLPLSSLRHHSLYSSPLSLSTPFRHHSLSLLLSSLPLYPSPLSGTIPSLYSSPLSLSTPLLSPSPSPLSTPLLSPSLPLYPLLSPSPFPLSTALLSPSLPLSSLPHHSLSLPLSSLPHHSLSLLLSPSHFPLHLSSLPGYRCFKAVMFLSGLIFGSVIIFLLCHKERVLDTQLSVEASAGIGLGIGLLCGLVTMLVRSVGLFMTGLLLGLLLALATLLVTHQFYTPTTVWVPLGVLLGTGMLFAVLTLQWQKLFTVLSTSVFGAAIMMVCVDYFVEILALARHAYQCLRLSPAPSLCWYSWVIMGIWPALSFMGVLVQWKLTAVGFSHTEVIISRRQKRAQLMQIRQKDVKKRQQNSGQEGTYRRKPTPVKRYAGDLLAPSYLQSLRDRQMGTGNSLSSLGTTNHTIIDFDYETSSTVPLTITTPVNRV</sequence>
<organism evidence="9 10">
    <name type="scientific">Oncorhynchus kisutch</name>
    <name type="common">Coho salmon</name>
    <name type="synonym">Salmo kisutch</name>
    <dbReference type="NCBI Taxonomy" id="8019"/>
    <lineage>
        <taxon>Eukaryota</taxon>
        <taxon>Metazoa</taxon>
        <taxon>Chordata</taxon>
        <taxon>Craniata</taxon>
        <taxon>Vertebrata</taxon>
        <taxon>Euteleostomi</taxon>
        <taxon>Actinopterygii</taxon>
        <taxon>Neopterygii</taxon>
        <taxon>Teleostei</taxon>
        <taxon>Protacanthopterygii</taxon>
        <taxon>Salmoniformes</taxon>
        <taxon>Salmonidae</taxon>
        <taxon>Salmoninae</taxon>
        <taxon>Oncorhynchus</taxon>
    </lineage>
</organism>
<keyword evidence="4 7" id="KW-1133">Transmembrane helix</keyword>
<dbReference type="InterPro" id="IPR040236">
    <property type="entry name" value="TMEM198"/>
</dbReference>
<name>A0A8C7IGD8_ONCKI</name>
<dbReference type="GO" id="GO:0005886">
    <property type="term" value="C:plasma membrane"/>
    <property type="evidence" value="ECO:0007669"/>
    <property type="project" value="TreeGrafter"/>
</dbReference>
<evidence type="ECO:0000313" key="9">
    <source>
        <dbReference type="Ensembl" id="ENSOKIP00005071339.1"/>
    </source>
</evidence>
<feature type="transmembrane region" description="Helical" evidence="7">
    <location>
        <begin position="306"/>
        <end position="324"/>
    </location>
</feature>
<evidence type="ECO:0000256" key="7">
    <source>
        <dbReference type="SAM" id="Phobius"/>
    </source>
</evidence>
<dbReference type="AlphaFoldDB" id="A0A8C7IGD8"/>
<feature type="domain" description="TM7S3/TM198-like" evidence="8">
    <location>
        <begin position="300"/>
        <end position="480"/>
    </location>
</feature>
<accession>A0A8C7IGD8</accession>
<evidence type="ECO:0000256" key="3">
    <source>
        <dbReference type="ARBA" id="ARBA00022692"/>
    </source>
</evidence>
<dbReference type="PANTHER" id="PTHR31247:SF17">
    <property type="entry name" value="DUF4203 DOMAIN-CONTAINING PROTEIN"/>
    <property type="match status" value="1"/>
</dbReference>
<dbReference type="GeneTree" id="ENSGT00390000016940"/>
<dbReference type="Ensembl" id="ENSOKIT00005076002.1">
    <property type="protein sequence ID" value="ENSOKIP00005071339.1"/>
    <property type="gene ID" value="ENSOKIG00005030774.1"/>
</dbReference>
<feature type="transmembrane region" description="Helical" evidence="7">
    <location>
        <begin position="415"/>
        <end position="436"/>
    </location>
</feature>
<evidence type="ECO:0000256" key="6">
    <source>
        <dbReference type="ARBA" id="ARBA00049737"/>
    </source>
</evidence>
<gene>
    <name evidence="9" type="primary">LOC109882630</name>
</gene>
<feature type="transmembrane region" description="Helical" evidence="7">
    <location>
        <begin position="336"/>
        <end position="356"/>
    </location>
</feature>
<feature type="transmembrane region" description="Helical" evidence="7">
    <location>
        <begin position="457"/>
        <end position="480"/>
    </location>
</feature>
<evidence type="ECO:0000313" key="10">
    <source>
        <dbReference type="Proteomes" id="UP000694557"/>
    </source>
</evidence>
<dbReference type="InterPro" id="IPR025256">
    <property type="entry name" value="TM7S3/TM198-like_dom"/>
</dbReference>
<keyword evidence="5 7" id="KW-0472">Membrane</keyword>
<evidence type="ECO:0000256" key="1">
    <source>
        <dbReference type="ARBA" id="ARBA00004141"/>
    </source>
</evidence>
<reference evidence="9" key="1">
    <citation type="submission" date="2025-08" db="UniProtKB">
        <authorList>
            <consortium name="Ensembl"/>
        </authorList>
    </citation>
    <scope>IDENTIFICATION</scope>
</reference>
<proteinExistence type="inferred from homology"/>
<comment type="subcellular location">
    <subcellularLocation>
        <location evidence="1">Membrane</location>
        <topology evidence="1">Multi-pass membrane protein</topology>
    </subcellularLocation>
</comment>
<protein>
    <recommendedName>
        <fullName evidence="6">Transmembrane protein 198</fullName>
    </recommendedName>
</protein>
<reference evidence="9" key="2">
    <citation type="submission" date="2025-09" db="UniProtKB">
        <authorList>
            <consortium name="Ensembl"/>
        </authorList>
    </citation>
    <scope>IDENTIFICATION</scope>
</reference>